<proteinExistence type="predicted"/>
<evidence type="ECO:0000259" key="3">
    <source>
        <dbReference type="Pfam" id="PF07631"/>
    </source>
</evidence>
<feature type="domain" description="DUF1585" evidence="1">
    <location>
        <begin position="732"/>
        <end position="800"/>
    </location>
</feature>
<dbReference type="AlphaFoldDB" id="A0A517T1G5"/>
<accession>A0A517T1G5</accession>
<organism evidence="4 5">
    <name type="scientific">Stieleria bergensis</name>
    <dbReference type="NCBI Taxonomy" id="2528025"/>
    <lineage>
        <taxon>Bacteria</taxon>
        <taxon>Pseudomonadati</taxon>
        <taxon>Planctomycetota</taxon>
        <taxon>Planctomycetia</taxon>
        <taxon>Pirellulales</taxon>
        <taxon>Pirellulaceae</taxon>
        <taxon>Stieleria</taxon>
    </lineage>
</organism>
<evidence type="ECO:0008006" key="6">
    <source>
        <dbReference type="Google" id="ProtNLM"/>
    </source>
</evidence>
<reference evidence="4 5" key="1">
    <citation type="submission" date="2019-02" db="EMBL/GenBank/DDBJ databases">
        <title>Deep-cultivation of Planctomycetes and their phenomic and genomic characterization uncovers novel biology.</title>
        <authorList>
            <person name="Wiegand S."/>
            <person name="Jogler M."/>
            <person name="Boedeker C."/>
            <person name="Pinto D."/>
            <person name="Vollmers J."/>
            <person name="Rivas-Marin E."/>
            <person name="Kohn T."/>
            <person name="Peeters S.H."/>
            <person name="Heuer A."/>
            <person name="Rast P."/>
            <person name="Oberbeckmann S."/>
            <person name="Bunk B."/>
            <person name="Jeske O."/>
            <person name="Meyerdierks A."/>
            <person name="Storesund J.E."/>
            <person name="Kallscheuer N."/>
            <person name="Luecker S."/>
            <person name="Lage O.M."/>
            <person name="Pohl T."/>
            <person name="Merkel B.J."/>
            <person name="Hornburger P."/>
            <person name="Mueller R.-W."/>
            <person name="Bruemmer F."/>
            <person name="Labrenz M."/>
            <person name="Spormann A.M."/>
            <person name="Op den Camp H."/>
            <person name="Overmann J."/>
            <person name="Amann R."/>
            <person name="Jetten M.S.M."/>
            <person name="Mascher T."/>
            <person name="Medema M.H."/>
            <person name="Devos D.P."/>
            <person name="Kaster A.-K."/>
            <person name="Ovreas L."/>
            <person name="Rohde M."/>
            <person name="Galperin M.Y."/>
            <person name="Jogler C."/>
        </authorList>
    </citation>
    <scope>NUCLEOTIDE SEQUENCE [LARGE SCALE GENOMIC DNA]</scope>
    <source>
        <strain evidence="4 5">SV_7m_r</strain>
    </source>
</reference>
<dbReference type="EMBL" id="CP036272">
    <property type="protein sequence ID" value="QDT62219.1"/>
    <property type="molecule type" value="Genomic_DNA"/>
</dbReference>
<feature type="domain" description="DUF1592" evidence="3">
    <location>
        <begin position="380"/>
        <end position="499"/>
    </location>
</feature>
<evidence type="ECO:0000313" key="4">
    <source>
        <dbReference type="EMBL" id="QDT62219.1"/>
    </source>
</evidence>
<evidence type="ECO:0000259" key="1">
    <source>
        <dbReference type="Pfam" id="PF07624"/>
    </source>
</evidence>
<dbReference type="Pfam" id="PF07627">
    <property type="entry name" value="PSCyt3"/>
    <property type="match status" value="1"/>
</dbReference>
<dbReference type="Pfam" id="PF07624">
    <property type="entry name" value="PSD2"/>
    <property type="match status" value="1"/>
</dbReference>
<evidence type="ECO:0000259" key="2">
    <source>
        <dbReference type="Pfam" id="PF07627"/>
    </source>
</evidence>
<keyword evidence="5" id="KW-1185">Reference proteome</keyword>
<evidence type="ECO:0000313" key="5">
    <source>
        <dbReference type="Proteomes" id="UP000315003"/>
    </source>
</evidence>
<dbReference type="InterPro" id="IPR011478">
    <property type="entry name" value="DUF1585"/>
</dbReference>
<dbReference type="Proteomes" id="UP000315003">
    <property type="component" value="Chromosome"/>
</dbReference>
<dbReference type="InterPro" id="IPR013042">
    <property type="entry name" value="DUF1592"/>
</dbReference>
<protein>
    <recommendedName>
        <fullName evidence="6">Planctomycete cytochrome C</fullName>
    </recommendedName>
</protein>
<feature type="domain" description="DUF1588" evidence="2">
    <location>
        <begin position="608"/>
        <end position="701"/>
    </location>
</feature>
<gene>
    <name evidence="4" type="ORF">SV7mr_47660</name>
</gene>
<dbReference type="InterPro" id="IPR013039">
    <property type="entry name" value="DUF1588"/>
</dbReference>
<dbReference type="OrthoDB" id="221599at2"/>
<dbReference type="Pfam" id="PF07631">
    <property type="entry name" value="PSD4"/>
    <property type="match status" value="1"/>
</dbReference>
<name>A0A517T1G5_9BACT</name>
<sequence>MEFRSGSGRRVEELGTVEYLNQSPSKQPTMIVSAMKLKSLFVLLILSGRCFAIEPATLDRPLLKVLQDKCSACHADGESEGDFSLDSIQGQDPAKRNEQLARVFHVLVTAQMPPLDEPPLTDVQSSQLLGVLQGQLAESGLIQQWQRKQLFPEHGNSVDHQALFGRQATQVAWSPSRLWKKSPHLFDSLANRGMGFRPGRYGERSSQLSKLKQPFTMEEKAGIRDFAAIALADSATLETMLRNAEALVDKHLADAMHQRRVKLEGPIPEDQLPKDKNGKPIQTRFNQTPEAFAAIVLADAATTDQVNEAIATMFRLVIEREPDAQELEKYRQLMGRCAKQANHAEALRMMLVAIAVSPPAVYRMELGQGPLDEHGRQMMSPADLAFAIAYALTDQKPDEQLLHAAASGQLTTREDVIAQVTRIWDDVDIEKPRILRFFHEFFGYNAAPGVFKDASRFGKDYRKVPESLVQDADTLVLHIVREDKDVLAQLLTTEKYFVAHSGDNAEERHRHDALQKFYDYYKDKPWRDFPYQVPKEHMTYVRSIDRMFTHANGNVTKRWMNYLEQCDQAGLSHMPMQNGRDYITAYNLSDQSFSFPVEQPFVLNPEQRVGILMHPAWLIAHSLNLDNDPIRRGKWIRERLLAGTVPELPITVDASIPEDHEKTLRERLTVTQTQECWRCHVKMNPLGMPFELYDDFGRHRKLENLMAKGKSKPVDSSGRLAGSGEVTLDGPVQDPIQLVKLLAQSTRVRQSFVRHAFRYWMGRNEMLSDAATLQAADRAYVESEGSFRAMVITLLSSDSFLYRKRMD</sequence>